<dbReference type="PANTHER" id="PTHR34658">
    <property type="entry name" value="OS01G0151800 PROTEIN"/>
    <property type="match status" value="1"/>
</dbReference>
<organism evidence="2 3">
    <name type="scientific">Trapa incisa</name>
    <dbReference type="NCBI Taxonomy" id="236973"/>
    <lineage>
        <taxon>Eukaryota</taxon>
        <taxon>Viridiplantae</taxon>
        <taxon>Streptophyta</taxon>
        <taxon>Embryophyta</taxon>
        <taxon>Tracheophyta</taxon>
        <taxon>Spermatophyta</taxon>
        <taxon>Magnoliopsida</taxon>
        <taxon>eudicotyledons</taxon>
        <taxon>Gunneridae</taxon>
        <taxon>Pentapetalae</taxon>
        <taxon>rosids</taxon>
        <taxon>malvids</taxon>
        <taxon>Myrtales</taxon>
        <taxon>Lythraceae</taxon>
        <taxon>Trapa</taxon>
    </lineage>
</organism>
<evidence type="ECO:0000313" key="3">
    <source>
        <dbReference type="Proteomes" id="UP001345219"/>
    </source>
</evidence>
<keyword evidence="1" id="KW-0472">Membrane</keyword>
<feature type="transmembrane region" description="Helical" evidence="1">
    <location>
        <begin position="146"/>
        <end position="164"/>
    </location>
</feature>
<protein>
    <submittedName>
        <fullName evidence="2">Uncharacterized protein</fullName>
    </submittedName>
</protein>
<keyword evidence="1" id="KW-0812">Transmembrane</keyword>
<evidence type="ECO:0000256" key="1">
    <source>
        <dbReference type="SAM" id="Phobius"/>
    </source>
</evidence>
<sequence length="179" mass="18987">MWHNFINCLSASICPSSLSLPATHNQAITDFIYTAHCHPPKPSFATMPDSFFQRLLAHHPVLLPTVLWTVLLTLTVSVASLASATAFMAAVSPSSSSFSSNPHEGCQEGSDDVDGPIPCLVGIPLGIQGEILRVPKSMVGMSEFDFLLPTVFAAVAVFSSACLLRSLGLWEVITAAEGS</sequence>
<reference evidence="2 3" key="1">
    <citation type="journal article" date="2023" name="Hortic Res">
        <title>Pangenome of water caltrop reveals structural variations and asymmetric subgenome divergence after allopolyploidization.</title>
        <authorList>
            <person name="Zhang X."/>
            <person name="Chen Y."/>
            <person name="Wang L."/>
            <person name="Yuan Y."/>
            <person name="Fang M."/>
            <person name="Shi L."/>
            <person name="Lu R."/>
            <person name="Comes H.P."/>
            <person name="Ma Y."/>
            <person name="Chen Y."/>
            <person name="Huang G."/>
            <person name="Zhou Y."/>
            <person name="Zheng Z."/>
            <person name="Qiu Y."/>
        </authorList>
    </citation>
    <scope>NUCLEOTIDE SEQUENCE [LARGE SCALE GENOMIC DNA]</scope>
    <source>
        <tissue evidence="2">Roots</tissue>
    </source>
</reference>
<feature type="transmembrane region" description="Helical" evidence="1">
    <location>
        <begin position="61"/>
        <end position="91"/>
    </location>
</feature>
<keyword evidence="1" id="KW-1133">Transmembrane helix</keyword>
<evidence type="ECO:0000313" key="2">
    <source>
        <dbReference type="EMBL" id="KAK4740526.1"/>
    </source>
</evidence>
<dbReference type="Proteomes" id="UP001345219">
    <property type="component" value="Unassembled WGS sequence"/>
</dbReference>
<dbReference type="EMBL" id="JAXIOK010000213">
    <property type="protein sequence ID" value="KAK4740526.1"/>
    <property type="molecule type" value="Genomic_DNA"/>
</dbReference>
<accession>A0AAN7J8G0</accession>
<dbReference type="AlphaFoldDB" id="A0AAN7J8G0"/>
<name>A0AAN7J8G0_9MYRT</name>
<gene>
    <name evidence="2" type="ORF">SAY87_032373</name>
</gene>
<dbReference type="PANTHER" id="PTHR34658:SF5">
    <property type="entry name" value="PROTEIN, PUTATIVE-RELATED"/>
    <property type="match status" value="1"/>
</dbReference>
<comment type="caution">
    <text evidence="2">The sequence shown here is derived from an EMBL/GenBank/DDBJ whole genome shotgun (WGS) entry which is preliminary data.</text>
</comment>
<proteinExistence type="predicted"/>
<keyword evidence="3" id="KW-1185">Reference proteome</keyword>